<gene>
    <name evidence="1" type="ORF">NFI95_05650</name>
</gene>
<accession>A0ABT1W5B0</accession>
<organism evidence="1 2">
    <name type="scientific">Endosaccharibacter trunci</name>
    <dbReference type="NCBI Taxonomy" id="2812733"/>
    <lineage>
        <taxon>Bacteria</taxon>
        <taxon>Pseudomonadati</taxon>
        <taxon>Pseudomonadota</taxon>
        <taxon>Alphaproteobacteria</taxon>
        <taxon>Acetobacterales</taxon>
        <taxon>Acetobacteraceae</taxon>
        <taxon>Endosaccharibacter</taxon>
    </lineage>
</organism>
<proteinExistence type="predicted"/>
<dbReference type="Proteomes" id="UP001524587">
    <property type="component" value="Unassembled WGS sequence"/>
</dbReference>
<evidence type="ECO:0000313" key="2">
    <source>
        <dbReference type="Proteomes" id="UP001524587"/>
    </source>
</evidence>
<reference evidence="1 2" key="1">
    <citation type="submission" date="2022-06" db="EMBL/GenBank/DDBJ databases">
        <title>Endosaccharibacter gen. nov., sp. nov., endophytic bacteria isolated from sugarcane.</title>
        <authorList>
            <person name="Pitiwittayakul N."/>
            <person name="Yukphan P."/>
            <person name="Charoenyingcharoen P."/>
            <person name="Tanasupawat S."/>
        </authorList>
    </citation>
    <scope>NUCLEOTIDE SEQUENCE [LARGE SCALE GENOMIC DNA]</scope>
    <source>
        <strain evidence="1 2">KSS8</strain>
    </source>
</reference>
<comment type="caution">
    <text evidence="1">The sequence shown here is derived from an EMBL/GenBank/DDBJ whole genome shotgun (WGS) entry which is preliminary data.</text>
</comment>
<dbReference type="RefSeq" id="WP_422863385.1">
    <property type="nucleotide sequence ID" value="NZ_JAMSKV010000003.1"/>
</dbReference>
<keyword evidence="2" id="KW-1185">Reference proteome</keyword>
<sequence>MSPVRDAELVPAGSAGGGALRGTLYTLLAVALVAGALVRFNAPIAAVAPFVASLAAADTDASAANPAALLDLQVVPETTEPVAVAAIGLPPSEAEQLRAALKDRRVRLARLPLFDAGGTMAQGGDAGRSVLVQTAGFSQLVRLGREPVVVTLPIDRAGTIRFSTSAAEPVQIGAITIQGPIRLPEIASRQALDVGVAVE</sequence>
<evidence type="ECO:0000313" key="1">
    <source>
        <dbReference type="EMBL" id="MCQ8277928.1"/>
    </source>
</evidence>
<protein>
    <submittedName>
        <fullName evidence="1">Uncharacterized protein</fullName>
    </submittedName>
</protein>
<dbReference type="EMBL" id="JAMSKV010000003">
    <property type="protein sequence ID" value="MCQ8277928.1"/>
    <property type="molecule type" value="Genomic_DNA"/>
</dbReference>
<name>A0ABT1W5B0_9PROT</name>